<keyword evidence="9" id="KW-0444">Lipid biosynthesis</keyword>
<dbReference type="PANTHER" id="PTHR46382">
    <property type="entry name" value="PHOSPHATIDATE CYTIDYLYLTRANSFERASE"/>
    <property type="match status" value="1"/>
</dbReference>
<dbReference type="EC" id="2.7.7.41" evidence="6 18"/>
<evidence type="ECO:0000256" key="15">
    <source>
        <dbReference type="ARBA" id="ARBA00023136"/>
    </source>
</evidence>
<keyword evidence="10 18" id="KW-0808">Transferase</keyword>
<accession>A0A0F6WAE9</accession>
<comment type="catalytic activity">
    <reaction evidence="1 18">
        <text>a 1,2-diacyl-sn-glycero-3-phosphate + CTP + H(+) = a CDP-1,2-diacyl-sn-glycerol + diphosphate</text>
        <dbReference type="Rhea" id="RHEA:16229"/>
        <dbReference type="ChEBI" id="CHEBI:15378"/>
        <dbReference type="ChEBI" id="CHEBI:33019"/>
        <dbReference type="ChEBI" id="CHEBI:37563"/>
        <dbReference type="ChEBI" id="CHEBI:58332"/>
        <dbReference type="ChEBI" id="CHEBI:58608"/>
        <dbReference type="EC" id="2.7.7.41"/>
    </reaction>
</comment>
<keyword evidence="11 18" id="KW-0812">Transmembrane</keyword>
<feature type="transmembrane region" description="Helical" evidence="19">
    <location>
        <begin position="263"/>
        <end position="281"/>
    </location>
</feature>
<dbReference type="STRING" id="927083.DB32_008601"/>
<evidence type="ECO:0000256" key="11">
    <source>
        <dbReference type="ARBA" id="ARBA00022692"/>
    </source>
</evidence>
<evidence type="ECO:0000256" key="7">
    <source>
        <dbReference type="ARBA" id="ARBA00019373"/>
    </source>
</evidence>
<dbReference type="InterPro" id="IPR000374">
    <property type="entry name" value="PC_trans"/>
</dbReference>
<feature type="transmembrane region" description="Helical" evidence="19">
    <location>
        <begin position="189"/>
        <end position="209"/>
    </location>
</feature>
<keyword evidence="8" id="KW-1003">Cell membrane</keyword>
<comment type="pathway">
    <text evidence="3 18">Phospholipid metabolism; CDP-diacylglycerol biosynthesis; CDP-diacylglycerol from sn-glycerol 3-phosphate: step 3/3.</text>
</comment>
<feature type="transmembrane region" description="Helical" evidence="19">
    <location>
        <begin position="69"/>
        <end position="85"/>
    </location>
</feature>
<evidence type="ECO:0000256" key="13">
    <source>
        <dbReference type="ARBA" id="ARBA00022989"/>
    </source>
</evidence>
<dbReference type="GO" id="GO:0016024">
    <property type="term" value="P:CDP-diacylglycerol biosynthetic process"/>
    <property type="evidence" value="ECO:0007669"/>
    <property type="project" value="UniProtKB-UniPathway"/>
</dbReference>
<evidence type="ECO:0000313" key="21">
    <source>
        <dbReference type="Proteomes" id="UP000034883"/>
    </source>
</evidence>
<dbReference type="GO" id="GO:0005886">
    <property type="term" value="C:plasma membrane"/>
    <property type="evidence" value="ECO:0007669"/>
    <property type="project" value="UniProtKB-SubCell"/>
</dbReference>
<keyword evidence="14" id="KW-0443">Lipid metabolism</keyword>
<feature type="transmembrane region" description="Helical" evidence="19">
    <location>
        <begin position="147"/>
        <end position="168"/>
    </location>
</feature>
<feature type="transmembrane region" description="Helical" evidence="19">
    <location>
        <begin position="91"/>
        <end position="109"/>
    </location>
</feature>
<evidence type="ECO:0000256" key="4">
    <source>
        <dbReference type="ARBA" id="ARBA00005189"/>
    </source>
</evidence>
<organism evidence="20 21">
    <name type="scientific">Sandaracinus amylolyticus</name>
    <dbReference type="NCBI Taxonomy" id="927083"/>
    <lineage>
        <taxon>Bacteria</taxon>
        <taxon>Pseudomonadati</taxon>
        <taxon>Myxococcota</taxon>
        <taxon>Polyangia</taxon>
        <taxon>Polyangiales</taxon>
        <taxon>Sandaracinaceae</taxon>
        <taxon>Sandaracinus</taxon>
    </lineage>
</organism>
<dbReference type="GO" id="GO:0004605">
    <property type="term" value="F:phosphatidate cytidylyltransferase activity"/>
    <property type="evidence" value="ECO:0007669"/>
    <property type="project" value="UniProtKB-EC"/>
</dbReference>
<evidence type="ECO:0000256" key="5">
    <source>
        <dbReference type="ARBA" id="ARBA00010185"/>
    </source>
</evidence>
<keyword evidence="13 19" id="KW-1133">Transmembrane helix</keyword>
<dbReference type="PANTHER" id="PTHR46382:SF1">
    <property type="entry name" value="PHOSPHATIDATE CYTIDYLYLTRANSFERASE"/>
    <property type="match status" value="1"/>
</dbReference>
<feature type="transmembrane region" description="Helical" evidence="19">
    <location>
        <begin position="121"/>
        <end position="141"/>
    </location>
</feature>
<evidence type="ECO:0000256" key="10">
    <source>
        <dbReference type="ARBA" id="ARBA00022679"/>
    </source>
</evidence>
<dbReference type="AlphaFoldDB" id="A0A0F6WAE9"/>
<feature type="transmembrane region" description="Helical" evidence="19">
    <location>
        <begin position="12"/>
        <end position="32"/>
    </location>
</feature>
<evidence type="ECO:0000256" key="17">
    <source>
        <dbReference type="ARBA" id="ARBA00023264"/>
    </source>
</evidence>
<dbReference type="EMBL" id="CP011125">
    <property type="protein sequence ID" value="AKF11452.1"/>
    <property type="molecule type" value="Genomic_DNA"/>
</dbReference>
<keyword evidence="21" id="KW-1185">Reference proteome</keyword>
<evidence type="ECO:0000256" key="2">
    <source>
        <dbReference type="ARBA" id="ARBA00004651"/>
    </source>
</evidence>
<dbReference type="KEGG" id="samy:DB32_008601"/>
<keyword evidence="17" id="KW-1208">Phospholipid metabolism</keyword>
<proteinExistence type="inferred from homology"/>
<name>A0A0F6WAE9_9BACT</name>
<dbReference type="PROSITE" id="PS01315">
    <property type="entry name" value="CDS"/>
    <property type="match status" value="1"/>
</dbReference>
<keyword evidence="16" id="KW-0594">Phospholipid biosynthesis</keyword>
<dbReference type="Pfam" id="PF01148">
    <property type="entry name" value="CTP_transf_1"/>
    <property type="match status" value="1"/>
</dbReference>
<comment type="subcellular location">
    <subcellularLocation>
        <location evidence="2">Cell membrane</location>
        <topology evidence="2">Multi-pass membrane protein</topology>
    </subcellularLocation>
</comment>
<evidence type="ECO:0000256" key="3">
    <source>
        <dbReference type="ARBA" id="ARBA00005119"/>
    </source>
</evidence>
<evidence type="ECO:0000256" key="14">
    <source>
        <dbReference type="ARBA" id="ARBA00023098"/>
    </source>
</evidence>
<evidence type="ECO:0000256" key="8">
    <source>
        <dbReference type="ARBA" id="ARBA00022475"/>
    </source>
</evidence>
<gene>
    <name evidence="20" type="ORF">DB32_008601</name>
</gene>
<comment type="similarity">
    <text evidence="5 18">Belongs to the CDS family.</text>
</comment>
<evidence type="ECO:0000256" key="12">
    <source>
        <dbReference type="ARBA" id="ARBA00022695"/>
    </source>
</evidence>
<keyword evidence="12 18" id="KW-0548">Nucleotidyltransferase</keyword>
<evidence type="ECO:0000256" key="18">
    <source>
        <dbReference type="RuleBase" id="RU003938"/>
    </source>
</evidence>
<evidence type="ECO:0000256" key="19">
    <source>
        <dbReference type="SAM" id="Phobius"/>
    </source>
</evidence>
<evidence type="ECO:0000256" key="1">
    <source>
        <dbReference type="ARBA" id="ARBA00001698"/>
    </source>
</evidence>
<evidence type="ECO:0000256" key="16">
    <source>
        <dbReference type="ARBA" id="ARBA00023209"/>
    </source>
</evidence>
<reference evidence="20 21" key="1">
    <citation type="submission" date="2015-03" db="EMBL/GenBank/DDBJ databases">
        <title>Genome assembly of Sandaracinus amylolyticus DSM 53668.</title>
        <authorList>
            <person name="Sharma G."/>
            <person name="Subramanian S."/>
        </authorList>
    </citation>
    <scope>NUCLEOTIDE SEQUENCE [LARGE SCALE GENOMIC DNA]</scope>
    <source>
        <strain evidence="20 21">DSM 53668</strain>
    </source>
</reference>
<sequence>MDKKKAADAAFLRNTLARLGTALIGIPILLYLMFWAPWWGFQILVAIAIARASHELFRITHFDSKPMHVLGVVMSLATTAVLVFLRDQPDALLGLILGLGAVGALGGLLAPLPYDRAGSRVAWLIGGPLYVGGLLGTVAVLHTLEKGGAWVLLAMWLAWASDTGAYFAGRYFGKTKLYPAVSPSKTVQGSIGGLLGSLTGGLAAHFGFLPELPLLDAVLLALIGGALGQMGDLVESLVKRSTGVKDSGSILPGHGGLLDRVDALMFTALACLIYASWILPLR</sequence>
<comment type="pathway">
    <text evidence="4">Lipid metabolism.</text>
</comment>
<dbReference type="UniPathway" id="UPA00557">
    <property type="reaction ID" value="UER00614"/>
</dbReference>
<keyword evidence="15 19" id="KW-0472">Membrane</keyword>
<evidence type="ECO:0000313" key="20">
    <source>
        <dbReference type="EMBL" id="AKF11452.1"/>
    </source>
</evidence>
<evidence type="ECO:0000256" key="9">
    <source>
        <dbReference type="ARBA" id="ARBA00022516"/>
    </source>
</evidence>
<protein>
    <recommendedName>
        <fullName evidence="7 18">Phosphatidate cytidylyltransferase</fullName>
        <ecNumber evidence="6 18">2.7.7.41</ecNumber>
    </recommendedName>
</protein>
<dbReference type="Proteomes" id="UP000034883">
    <property type="component" value="Chromosome"/>
</dbReference>
<evidence type="ECO:0000256" key="6">
    <source>
        <dbReference type="ARBA" id="ARBA00012487"/>
    </source>
</evidence>